<gene>
    <name evidence="4" type="ORF">OINT_1000254</name>
</gene>
<comment type="caution">
    <text evidence="4">The sequence shown here is derived from an EMBL/GenBank/DDBJ whole genome shotgun (WGS) entry which is preliminary data.</text>
</comment>
<dbReference type="AlphaFoldDB" id="C4WH53"/>
<evidence type="ECO:0000256" key="2">
    <source>
        <dbReference type="ARBA" id="ARBA00022723"/>
    </source>
</evidence>
<dbReference type="InterPro" id="IPR011234">
    <property type="entry name" value="Fumarylacetoacetase-like_C"/>
</dbReference>
<evidence type="ECO:0000256" key="1">
    <source>
        <dbReference type="ARBA" id="ARBA00010211"/>
    </source>
</evidence>
<dbReference type="GO" id="GO:0044281">
    <property type="term" value="P:small molecule metabolic process"/>
    <property type="evidence" value="ECO:0007669"/>
    <property type="project" value="UniProtKB-ARBA"/>
</dbReference>
<accession>C4WH53</accession>
<comment type="similarity">
    <text evidence="1">Belongs to the FAH family.</text>
</comment>
<dbReference type="PANTHER" id="PTHR42796">
    <property type="entry name" value="FUMARYLACETOACETATE HYDROLASE DOMAIN-CONTAINING PROTEIN 2A-RELATED"/>
    <property type="match status" value="1"/>
</dbReference>
<dbReference type="SUPFAM" id="SSF56529">
    <property type="entry name" value="FAH"/>
    <property type="match status" value="1"/>
</dbReference>
<dbReference type="Gene3D" id="3.90.850.10">
    <property type="entry name" value="Fumarylacetoacetase-like, C-terminal domain"/>
    <property type="match status" value="1"/>
</dbReference>
<protein>
    <submittedName>
        <fullName evidence="4">Fumarylacetoacetate hydrolase domain-containing protein 2</fullName>
    </submittedName>
</protein>
<dbReference type="InterPro" id="IPR051121">
    <property type="entry name" value="FAH"/>
</dbReference>
<dbReference type="Proteomes" id="UP000004386">
    <property type="component" value="Unassembled WGS sequence"/>
</dbReference>
<reference evidence="4 5" key="1">
    <citation type="submission" date="2009-05" db="EMBL/GenBank/DDBJ databases">
        <authorList>
            <person name="Setubal J.C."/>
            <person name="Boyle S."/>
            <person name="Crasta O.R."/>
            <person name="Gillespie J.J."/>
            <person name="Kenyon R.W."/>
            <person name="Lu J."/>
            <person name="Mane S."/>
            <person name="Nagrani S."/>
            <person name="Shallom J.M."/>
            <person name="Shallom S."/>
            <person name="Shukla M."/>
            <person name="Snyder E.E."/>
            <person name="Sobral B.W."/>
            <person name="Wattam A.R."/>
            <person name="Will R."/>
            <person name="Williams K."/>
            <person name="Yoo H."/>
            <person name="Munk C."/>
            <person name="Tapia R."/>
            <person name="Green L."/>
            <person name="Rogers Y."/>
            <person name="Detter J.C."/>
            <person name="Bruce D."/>
            <person name="Brettin T.S."/>
            <person name="Tsolis R."/>
        </authorList>
    </citation>
    <scope>NUCLEOTIDE SEQUENCE [LARGE SCALE GENOMIC DNA]</scope>
    <source>
        <strain evidence="4 5">LMG 3301</strain>
    </source>
</reference>
<sequence length="332" mass="35484">MRPTPPARPTTLTEAGRSRAVDIQALAVCKWRSQSSTTLTPSLSSPQRSKLMKFLRYGEAGQEKPGILDADGAIRDLSAHVGDLSGAALAPDTLAKLGAIDVNSLPKVEGNPRLGPCVAGTGKFICIGLNYSDHAAETGAAVPPEPIIFMKATSAIVGPNDDLVIPRGSEKTDWEVELGIVIGKTAKYVSEEDALDYVAGYCTIHDVSERAFQIKRQGQWTKGKSCDTFGPTGPWLVTKDEIEDPENLGMWLKVNGETMQNGSSKTMIYGIRHLVSYLSQFMSLQPGDIISTGTPPGVGMGMKPPRYLKAGDVVELGIEGLGSQKQNVRADT</sequence>
<dbReference type="EMBL" id="ACQA01000001">
    <property type="protein sequence ID" value="EEQ94917.1"/>
    <property type="molecule type" value="Genomic_DNA"/>
</dbReference>
<dbReference type="InterPro" id="IPR036663">
    <property type="entry name" value="Fumarylacetoacetase_C_sf"/>
</dbReference>
<feature type="domain" description="Fumarylacetoacetase-like C-terminal" evidence="3">
    <location>
        <begin position="123"/>
        <end position="328"/>
    </location>
</feature>
<dbReference type="HOGENOM" id="CLU_028458_3_4_5"/>
<dbReference type="GO" id="GO:0016787">
    <property type="term" value="F:hydrolase activity"/>
    <property type="evidence" value="ECO:0007669"/>
    <property type="project" value="UniProtKB-KW"/>
</dbReference>
<dbReference type="GO" id="GO:0046872">
    <property type="term" value="F:metal ion binding"/>
    <property type="evidence" value="ECO:0007669"/>
    <property type="project" value="UniProtKB-KW"/>
</dbReference>
<evidence type="ECO:0000313" key="4">
    <source>
        <dbReference type="EMBL" id="EEQ94917.1"/>
    </source>
</evidence>
<keyword evidence="2" id="KW-0479">Metal-binding</keyword>
<dbReference type="PANTHER" id="PTHR42796:SF4">
    <property type="entry name" value="FUMARYLACETOACETATE HYDROLASE DOMAIN-CONTAINING PROTEIN 2A"/>
    <property type="match status" value="1"/>
</dbReference>
<dbReference type="FunFam" id="3.90.850.10:FF:000012">
    <property type="entry name" value="Putative 2-hydroxyhepta-2,4-diene-1,7-dioate isomerase"/>
    <property type="match status" value="1"/>
</dbReference>
<name>C4WH53_9HYPH</name>
<evidence type="ECO:0000313" key="5">
    <source>
        <dbReference type="Proteomes" id="UP000004386"/>
    </source>
</evidence>
<organism evidence="4 5">
    <name type="scientific">Brucella intermedia LMG 3301</name>
    <dbReference type="NCBI Taxonomy" id="641118"/>
    <lineage>
        <taxon>Bacteria</taxon>
        <taxon>Pseudomonadati</taxon>
        <taxon>Pseudomonadota</taxon>
        <taxon>Alphaproteobacteria</taxon>
        <taxon>Hyphomicrobiales</taxon>
        <taxon>Brucellaceae</taxon>
        <taxon>Brucella/Ochrobactrum group</taxon>
        <taxon>Brucella</taxon>
    </lineage>
</organism>
<keyword evidence="4" id="KW-0378">Hydrolase</keyword>
<proteinExistence type="inferred from homology"/>
<dbReference type="Pfam" id="PF01557">
    <property type="entry name" value="FAA_hydrolase"/>
    <property type="match status" value="1"/>
</dbReference>
<evidence type="ECO:0000259" key="3">
    <source>
        <dbReference type="Pfam" id="PF01557"/>
    </source>
</evidence>